<dbReference type="AlphaFoldDB" id="W9QMP8"/>
<reference evidence="3" key="1">
    <citation type="submission" date="2013-01" db="EMBL/GenBank/DDBJ databases">
        <title>Draft Genome Sequence of a Mulberry Tree, Morus notabilis C.K. Schneid.</title>
        <authorList>
            <person name="He N."/>
            <person name="Zhao S."/>
        </authorList>
    </citation>
    <scope>NUCLEOTIDE SEQUENCE</scope>
</reference>
<evidence type="ECO:0000256" key="1">
    <source>
        <dbReference type="SAM" id="MobiDB-lite"/>
    </source>
</evidence>
<dbReference type="EMBL" id="KE343425">
    <property type="protein sequence ID" value="EXB28927.1"/>
    <property type="molecule type" value="Genomic_DNA"/>
</dbReference>
<sequence>MEFSGTVSMLCSGSSWQRKTPVSALESEAKRQSVLLEAYLFPRRPGLGYARVQRRRTPIVVSLKIAFLGCMKCFMAAKSREREEAEERDREGFGSEMERRQNNEREGEM</sequence>
<feature type="region of interest" description="Disordered" evidence="1">
    <location>
        <begin position="78"/>
        <end position="109"/>
    </location>
</feature>
<protein>
    <submittedName>
        <fullName evidence="2">Uncharacterized protein</fullName>
    </submittedName>
</protein>
<accession>W9QMP8</accession>
<organism evidence="2 3">
    <name type="scientific">Morus notabilis</name>
    <dbReference type="NCBI Taxonomy" id="981085"/>
    <lineage>
        <taxon>Eukaryota</taxon>
        <taxon>Viridiplantae</taxon>
        <taxon>Streptophyta</taxon>
        <taxon>Embryophyta</taxon>
        <taxon>Tracheophyta</taxon>
        <taxon>Spermatophyta</taxon>
        <taxon>Magnoliopsida</taxon>
        <taxon>eudicotyledons</taxon>
        <taxon>Gunneridae</taxon>
        <taxon>Pentapetalae</taxon>
        <taxon>rosids</taxon>
        <taxon>fabids</taxon>
        <taxon>Rosales</taxon>
        <taxon>Moraceae</taxon>
        <taxon>Moreae</taxon>
        <taxon>Morus</taxon>
    </lineage>
</organism>
<keyword evidence="3" id="KW-1185">Reference proteome</keyword>
<evidence type="ECO:0000313" key="3">
    <source>
        <dbReference type="Proteomes" id="UP000030645"/>
    </source>
</evidence>
<dbReference type="Proteomes" id="UP000030645">
    <property type="component" value="Unassembled WGS sequence"/>
</dbReference>
<evidence type="ECO:0000313" key="2">
    <source>
        <dbReference type="EMBL" id="EXB28927.1"/>
    </source>
</evidence>
<proteinExistence type="predicted"/>
<name>W9QMP8_9ROSA</name>
<gene>
    <name evidence="2" type="ORF">L484_012686</name>
</gene>